<name>A0A1G1THB9_9BACT</name>
<dbReference type="EMBL" id="MDZA01000168">
    <property type="protein sequence ID" value="OGX90278.1"/>
    <property type="molecule type" value="Genomic_DNA"/>
</dbReference>
<gene>
    <name evidence="1" type="ORF">BEN49_23260</name>
</gene>
<sequence>MPLPNQTFLMLSKKAFADLRAQGRYTYDQTVYVQQNDPANPLLLNGQPLDVLHVVAQGDPAELWILNNPDFPIICRMEHNPLGVNLLLSAIK</sequence>
<comment type="caution">
    <text evidence="1">The sequence shown here is derived from an EMBL/GenBank/DDBJ whole genome shotgun (WGS) entry which is preliminary data.</text>
</comment>
<evidence type="ECO:0000313" key="2">
    <source>
        <dbReference type="Proteomes" id="UP000177506"/>
    </source>
</evidence>
<dbReference type="Proteomes" id="UP000177506">
    <property type="component" value="Unassembled WGS sequence"/>
</dbReference>
<keyword evidence="2" id="KW-1185">Reference proteome</keyword>
<organism evidence="1 2">
    <name type="scientific">Hymenobacter coccineus</name>
    <dbReference type="NCBI Taxonomy" id="1908235"/>
    <lineage>
        <taxon>Bacteria</taxon>
        <taxon>Pseudomonadati</taxon>
        <taxon>Bacteroidota</taxon>
        <taxon>Cytophagia</taxon>
        <taxon>Cytophagales</taxon>
        <taxon>Hymenobacteraceae</taxon>
        <taxon>Hymenobacter</taxon>
    </lineage>
</organism>
<reference evidence="1 2" key="1">
    <citation type="submission" date="2016-08" db="EMBL/GenBank/DDBJ databases">
        <title>Hymenobacter coccineus sp. nov., Hymenobacter lapidarius sp. nov. and Hymenobacter glacialis sp. nov., isolated from Antarctic soil.</title>
        <authorList>
            <person name="Sedlacek I."/>
            <person name="Kralova S."/>
            <person name="Kyrova K."/>
            <person name="Maslanova I."/>
            <person name="Stankova E."/>
            <person name="Vrbovska V."/>
            <person name="Nemec M."/>
            <person name="Bartak M."/>
            <person name="Svec P."/>
            <person name="Busse H.-J."/>
            <person name="Pantucek R."/>
        </authorList>
    </citation>
    <scope>NUCLEOTIDE SEQUENCE [LARGE SCALE GENOMIC DNA]</scope>
    <source>
        <strain evidence="1 2">CCM 8649</strain>
    </source>
</reference>
<evidence type="ECO:0000313" key="1">
    <source>
        <dbReference type="EMBL" id="OGX90278.1"/>
    </source>
</evidence>
<proteinExistence type="predicted"/>
<dbReference type="AlphaFoldDB" id="A0A1G1THB9"/>
<protein>
    <submittedName>
        <fullName evidence="1">Uncharacterized protein</fullName>
    </submittedName>
</protein>
<accession>A0A1G1THB9</accession>